<gene>
    <name evidence="1" type="ORF">IWQ57_000601</name>
</gene>
<proteinExistence type="predicted"/>
<name>A0ACC1K7M6_9FUNG</name>
<dbReference type="EMBL" id="JANBUJ010000050">
    <property type="protein sequence ID" value="KAJ2774955.1"/>
    <property type="molecule type" value="Genomic_DNA"/>
</dbReference>
<protein>
    <submittedName>
        <fullName evidence="1">Uncharacterized protein</fullName>
    </submittedName>
</protein>
<evidence type="ECO:0000313" key="1">
    <source>
        <dbReference type="EMBL" id="KAJ2774955.1"/>
    </source>
</evidence>
<evidence type="ECO:0000313" key="2">
    <source>
        <dbReference type="Proteomes" id="UP001140234"/>
    </source>
</evidence>
<accession>A0ACC1K7M6</accession>
<dbReference type="Proteomes" id="UP001140234">
    <property type="component" value="Unassembled WGS sequence"/>
</dbReference>
<keyword evidence="2" id="KW-1185">Reference proteome</keyword>
<organism evidence="1 2">
    <name type="scientific">Coemansia nantahalensis</name>
    <dbReference type="NCBI Taxonomy" id="2789366"/>
    <lineage>
        <taxon>Eukaryota</taxon>
        <taxon>Fungi</taxon>
        <taxon>Fungi incertae sedis</taxon>
        <taxon>Zoopagomycota</taxon>
        <taxon>Kickxellomycotina</taxon>
        <taxon>Kickxellomycetes</taxon>
        <taxon>Kickxellales</taxon>
        <taxon>Kickxellaceae</taxon>
        <taxon>Coemansia</taxon>
    </lineage>
</organism>
<sequence>IHAFCRRSSAKVECRFIVQIPANAPVVHPGIRAVLSKGHIGVGGLANVSFGHIDLQTDRASVSLSHVCSGAITVRSSHDAIDVANIDCQGALFLETHSGHISVTDVSCRNLHATTTDKPITLQSCASDVVFASTTHCKLQCRGAVSKVMRLQTTNYHIEADGVDAGSLRMSTTNARVYGTWNVRDLLDVSTTNAKIMADIGLPEPGLPVSITLTTTNAAIEARLKRSAFSGRFDLKTTNGAAQLLCDGDGEGSDGASPLRYVVNTKSYVRGSHGAGDKLRHELAAKTTNARVHVALTED</sequence>
<feature type="non-terminal residue" evidence="1">
    <location>
        <position position="1"/>
    </location>
</feature>
<reference evidence="1" key="1">
    <citation type="submission" date="2022-07" db="EMBL/GenBank/DDBJ databases">
        <title>Phylogenomic reconstructions and comparative analyses of Kickxellomycotina fungi.</title>
        <authorList>
            <person name="Reynolds N.K."/>
            <person name="Stajich J.E."/>
            <person name="Barry K."/>
            <person name="Grigoriev I.V."/>
            <person name="Crous P."/>
            <person name="Smith M.E."/>
        </authorList>
    </citation>
    <scope>NUCLEOTIDE SEQUENCE</scope>
    <source>
        <strain evidence="1">CBS 109366</strain>
    </source>
</reference>
<comment type="caution">
    <text evidence="1">The sequence shown here is derived from an EMBL/GenBank/DDBJ whole genome shotgun (WGS) entry which is preliminary data.</text>
</comment>